<dbReference type="Gene3D" id="3.20.80.10">
    <property type="entry name" value="Regulatory factor, effector binding domain"/>
    <property type="match status" value="1"/>
</dbReference>
<dbReference type="eggNOG" id="COG4832">
    <property type="taxonomic scope" value="Bacteria"/>
</dbReference>
<dbReference type="Proteomes" id="UP000011135">
    <property type="component" value="Unassembled WGS sequence"/>
</dbReference>
<dbReference type="InterPro" id="IPR007138">
    <property type="entry name" value="ABM_dom"/>
</dbReference>
<sequence>MKQHLTMQAMMTMPDVKTPPVVTEDTAVLEVVIYKVKLQYADDFREILDEARATIQSFPGIIEYQTFRSTSNELLFMDIVRWETLALAKNAAKEVEQMQELAPFIAVFEEIIMMDHFDPFADKGQEVPLADLLQLKNEYYKASERPQLVEFPAYHYLSIKGVSAPEDQRFLNAVEAIYEVIYNLKFTSKASGRNFIIDEMEAQWWVESGLPFDQTPREEWHWNILIRVPEFITPDQVDLAVQEVIKLKNVVLASEVEFATITAGKFVQALHVGSYEAETPTIEKIMQFIDENNLEVTGHHHEIYLTDPRKVPVEKLRTILRYAVK</sequence>
<dbReference type="SUPFAM" id="SSF55136">
    <property type="entry name" value="Probable bacterial effector-binding domain"/>
    <property type="match status" value="1"/>
</dbReference>
<feature type="domain" description="GyrI-like small molecule binding" evidence="2">
    <location>
        <begin position="248"/>
        <end position="318"/>
    </location>
</feature>
<comment type="caution">
    <text evidence="3">The sequence shown here is derived from an EMBL/GenBank/DDBJ whole genome shotgun (WGS) entry which is preliminary data.</text>
</comment>
<accession>L8JW04</accession>
<protein>
    <recommendedName>
        <fullName evidence="5">GyrI-like small molecule binding domain-containing protein</fullName>
    </recommendedName>
</protein>
<dbReference type="RefSeq" id="WP_009578395.1">
    <property type="nucleotide sequence ID" value="NZ_AMZN01000012.1"/>
</dbReference>
<dbReference type="STRING" id="1237149.C900_00482"/>
<proteinExistence type="predicted"/>
<feature type="domain" description="ABM" evidence="1">
    <location>
        <begin position="32"/>
        <end position="86"/>
    </location>
</feature>
<dbReference type="Pfam" id="PF06445">
    <property type="entry name" value="GyrI-like"/>
    <property type="match status" value="1"/>
</dbReference>
<evidence type="ECO:0000313" key="4">
    <source>
        <dbReference type="Proteomes" id="UP000011135"/>
    </source>
</evidence>
<dbReference type="InterPro" id="IPR029442">
    <property type="entry name" value="GyrI-like"/>
</dbReference>
<evidence type="ECO:0000259" key="1">
    <source>
        <dbReference type="Pfam" id="PF03992"/>
    </source>
</evidence>
<evidence type="ECO:0000259" key="2">
    <source>
        <dbReference type="Pfam" id="PF06445"/>
    </source>
</evidence>
<dbReference type="Gene3D" id="3.30.70.100">
    <property type="match status" value="1"/>
</dbReference>
<dbReference type="InterPro" id="IPR011008">
    <property type="entry name" value="Dimeric_a/b-barrel"/>
</dbReference>
<reference evidence="3 4" key="1">
    <citation type="submission" date="2012-12" db="EMBL/GenBank/DDBJ databases">
        <title>Genome assembly of Fulvivirga imtechensis AK7.</title>
        <authorList>
            <person name="Nupur N."/>
            <person name="Khatri I."/>
            <person name="Kumar R."/>
            <person name="Subramanian S."/>
            <person name="Pinnaka A."/>
        </authorList>
    </citation>
    <scope>NUCLEOTIDE SEQUENCE [LARGE SCALE GENOMIC DNA]</scope>
    <source>
        <strain evidence="3 4">AK7</strain>
    </source>
</reference>
<dbReference type="SUPFAM" id="SSF54909">
    <property type="entry name" value="Dimeric alpha+beta barrel"/>
    <property type="match status" value="1"/>
</dbReference>
<dbReference type="EMBL" id="AMZN01000012">
    <property type="protein sequence ID" value="ELR72980.1"/>
    <property type="molecule type" value="Genomic_DNA"/>
</dbReference>
<evidence type="ECO:0008006" key="5">
    <source>
        <dbReference type="Google" id="ProtNLM"/>
    </source>
</evidence>
<evidence type="ECO:0000313" key="3">
    <source>
        <dbReference type="EMBL" id="ELR72980.1"/>
    </source>
</evidence>
<organism evidence="3 4">
    <name type="scientific">Fulvivirga imtechensis AK7</name>
    <dbReference type="NCBI Taxonomy" id="1237149"/>
    <lineage>
        <taxon>Bacteria</taxon>
        <taxon>Pseudomonadati</taxon>
        <taxon>Bacteroidota</taxon>
        <taxon>Cytophagia</taxon>
        <taxon>Cytophagales</taxon>
        <taxon>Fulvivirgaceae</taxon>
        <taxon>Fulvivirga</taxon>
    </lineage>
</organism>
<gene>
    <name evidence="3" type="ORF">C900_00482</name>
</gene>
<dbReference type="InterPro" id="IPR011256">
    <property type="entry name" value="Reg_factor_effector_dom_sf"/>
</dbReference>
<name>L8JW04_9BACT</name>
<dbReference type="OrthoDB" id="4772335at2"/>
<dbReference type="AlphaFoldDB" id="L8JW04"/>
<dbReference type="Pfam" id="PF03992">
    <property type="entry name" value="ABM"/>
    <property type="match status" value="1"/>
</dbReference>
<keyword evidence="4" id="KW-1185">Reference proteome</keyword>